<feature type="binding site" evidence="10">
    <location>
        <position position="40"/>
    </location>
    <ligand>
        <name>ATP</name>
        <dbReference type="ChEBI" id="CHEBI:30616"/>
    </ligand>
</feature>
<keyword evidence="6 15" id="KW-0418">Kinase</keyword>
<dbReference type="InterPro" id="IPR005543">
    <property type="entry name" value="PASTA_dom"/>
</dbReference>
<dbReference type="PROSITE" id="PS50011">
    <property type="entry name" value="PROTEIN_KINASE_DOM"/>
    <property type="match status" value="1"/>
</dbReference>
<keyword evidence="12" id="KW-1133">Transmembrane helix</keyword>
<dbReference type="GO" id="GO:0005524">
    <property type="term" value="F:ATP binding"/>
    <property type="evidence" value="ECO:0007669"/>
    <property type="project" value="UniProtKB-UniRule"/>
</dbReference>
<comment type="catalytic activity">
    <reaction evidence="9">
        <text>L-seryl-[protein] + ATP = O-phospho-L-seryl-[protein] + ADP + H(+)</text>
        <dbReference type="Rhea" id="RHEA:17989"/>
        <dbReference type="Rhea" id="RHEA-COMP:9863"/>
        <dbReference type="Rhea" id="RHEA-COMP:11604"/>
        <dbReference type="ChEBI" id="CHEBI:15378"/>
        <dbReference type="ChEBI" id="CHEBI:29999"/>
        <dbReference type="ChEBI" id="CHEBI:30616"/>
        <dbReference type="ChEBI" id="CHEBI:83421"/>
        <dbReference type="ChEBI" id="CHEBI:456216"/>
        <dbReference type="EC" id="2.7.11.1"/>
    </reaction>
</comment>
<comment type="caution">
    <text evidence="15">The sequence shown here is derived from an EMBL/GenBank/DDBJ whole genome shotgun (WGS) entry which is preliminary data.</text>
</comment>
<dbReference type="PANTHER" id="PTHR43289">
    <property type="entry name" value="MITOGEN-ACTIVATED PROTEIN KINASE KINASE KINASE 20-RELATED"/>
    <property type="match status" value="1"/>
</dbReference>
<keyword evidence="4" id="KW-0677">Repeat</keyword>
<gene>
    <name evidence="15" type="ORF">Aph01nite_16630</name>
</gene>
<dbReference type="RefSeq" id="WP_204040154.1">
    <property type="nucleotide sequence ID" value="NZ_BOOA01000009.1"/>
</dbReference>
<dbReference type="EC" id="2.7.11.1" evidence="1"/>
<feature type="region of interest" description="Disordered" evidence="11">
    <location>
        <begin position="303"/>
        <end position="340"/>
    </location>
</feature>
<name>A0A919Q9K0_9ACTN</name>
<protein>
    <recommendedName>
        <fullName evidence="1">non-specific serine/threonine protein kinase</fullName>
        <ecNumber evidence="1">2.7.11.1</ecNumber>
    </recommendedName>
</protein>
<dbReference type="InterPro" id="IPR011009">
    <property type="entry name" value="Kinase-like_dom_sf"/>
</dbReference>
<keyword evidence="3" id="KW-0808">Transferase</keyword>
<dbReference type="SUPFAM" id="SSF56112">
    <property type="entry name" value="Protein kinase-like (PK-like)"/>
    <property type="match status" value="1"/>
</dbReference>
<evidence type="ECO:0000259" key="14">
    <source>
        <dbReference type="PROSITE" id="PS51178"/>
    </source>
</evidence>
<dbReference type="SMART" id="SM00740">
    <property type="entry name" value="PASTA"/>
    <property type="match status" value="3"/>
</dbReference>
<dbReference type="PROSITE" id="PS00108">
    <property type="entry name" value="PROTEIN_KINASE_ST"/>
    <property type="match status" value="1"/>
</dbReference>
<evidence type="ECO:0000256" key="11">
    <source>
        <dbReference type="SAM" id="MobiDB-lite"/>
    </source>
</evidence>
<evidence type="ECO:0000256" key="5">
    <source>
        <dbReference type="ARBA" id="ARBA00022741"/>
    </source>
</evidence>
<dbReference type="InterPro" id="IPR017441">
    <property type="entry name" value="Protein_kinase_ATP_BS"/>
</dbReference>
<keyword evidence="12" id="KW-0812">Transmembrane</keyword>
<dbReference type="InterPro" id="IPR000719">
    <property type="entry name" value="Prot_kinase_dom"/>
</dbReference>
<evidence type="ECO:0000256" key="6">
    <source>
        <dbReference type="ARBA" id="ARBA00022777"/>
    </source>
</evidence>
<evidence type="ECO:0000313" key="16">
    <source>
        <dbReference type="Proteomes" id="UP000640052"/>
    </source>
</evidence>
<feature type="domain" description="PASTA" evidence="14">
    <location>
        <begin position="377"/>
        <end position="443"/>
    </location>
</feature>
<dbReference type="Gene3D" id="3.30.200.20">
    <property type="entry name" value="Phosphorylase Kinase, domain 1"/>
    <property type="match status" value="1"/>
</dbReference>
<dbReference type="Pfam" id="PF00069">
    <property type="entry name" value="Pkinase"/>
    <property type="match status" value="1"/>
</dbReference>
<dbReference type="NCBIfam" id="NF033483">
    <property type="entry name" value="PknB_PASTA_kin"/>
    <property type="match status" value="1"/>
</dbReference>
<feature type="compositionally biased region" description="Polar residues" evidence="11">
    <location>
        <begin position="571"/>
        <end position="581"/>
    </location>
</feature>
<dbReference type="Gene3D" id="1.10.510.10">
    <property type="entry name" value="Transferase(Phosphotransferase) domain 1"/>
    <property type="match status" value="1"/>
</dbReference>
<dbReference type="Gene3D" id="3.30.10.20">
    <property type="match status" value="3"/>
</dbReference>
<dbReference type="AlphaFoldDB" id="A0A919Q9K0"/>
<feature type="compositionally biased region" description="Basic and acidic residues" evidence="11">
    <location>
        <begin position="326"/>
        <end position="337"/>
    </location>
</feature>
<keyword evidence="7 10" id="KW-0067">ATP-binding</keyword>
<proteinExistence type="predicted"/>
<feature type="region of interest" description="Disordered" evidence="11">
    <location>
        <begin position="556"/>
        <end position="613"/>
    </location>
</feature>
<feature type="transmembrane region" description="Helical" evidence="12">
    <location>
        <begin position="347"/>
        <end position="369"/>
    </location>
</feature>
<dbReference type="EMBL" id="BOOA01000009">
    <property type="protein sequence ID" value="GIH23353.1"/>
    <property type="molecule type" value="Genomic_DNA"/>
</dbReference>
<dbReference type="Proteomes" id="UP000640052">
    <property type="component" value="Unassembled WGS sequence"/>
</dbReference>
<dbReference type="FunFam" id="1.10.510.10:FF:000021">
    <property type="entry name" value="Serine/threonine protein kinase"/>
    <property type="match status" value="1"/>
</dbReference>
<dbReference type="GO" id="GO:0004674">
    <property type="term" value="F:protein serine/threonine kinase activity"/>
    <property type="evidence" value="ECO:0007669"/>
    <property type="project" value="UniProtKB-KW"/>
</dbReference>
<dbReference type="InterPro" id="IPR008271">
    <property type="entry name" value="Ser/Thr_kinase_AS"/>
</dbReference>
<sequence length="613" mass="66074">MTQPRLLGGRYELDGVVGRGGMAEVYRARDIRLDRIVAIKTLRSDLARDHTFQARFRREAQSAASLNHPAVVAVYDTGEDMTDGTPVPYIVMEYVDGRTLRDLLRADRRLMPERAAELVDGILRALDYSHRGGIVHRDIKPANIMVTRNGEVKVMDFGIARAMADSAATMTQTAQVIGTAQYLSPEQARGERVDARSDIYSTGCVLYELLTGQPPFTGDSPVAIAYQHVREDPIPPSRIDQDIPRWCDAIVLKAMAKDPVQRYQSAAEMRADLQRAVQGMPMDPQTMALANNYGQYAGADRTRAMTTTSGPPTQGTRHIQPYEYGPEERGSRSDRHRQQSGNTALKTAAWILIPLLIIAAFIGVGYMFLSSPNQPPAADQVEIPIVEGQSQAEAEAALTSAGFKVTPEQVFSSDVKKGRAITTDPVPGTKLAKGETVVLKVSKGVETVLVPDVTGKTQEEATATLQEAGFSVTIGYKNAPSAEQGKVIETKPAAGAEAPKESKIRIILPVEMVDLPSVVGLTVEDARATLEGAQFKVKVVEQPSDAVVAGQVIDQTPAAGSKHPPGRTITLIVSSGPSQEFPSDTPTDDPTDDFPPTDIPGDGEVDIGDNPNG</sequence>
<dbReference type="GO" id="GO:0045717">
    <property type="term" value="P:negative regulation of fatty acid biosynthetic process"/>
    <property type="evidence" value="ECO:0007669"/>
    <property type="project" value="UniProtKB-ARBA"/>
</dbReference>
<evidence type="ECO:0000256" key="2">
    <source>
        <dbReference type="ARBA" id="ARBA00022527"/>
    </source>
</evidence>
<reference evidence="15" key="1">
    <citation type="submission" date="2021-01" db="EMBL/GenBank/DDBJ databases">
        <title>Whole genome shotgun sequence of Acrocarpospora phusangensis NBRC 108782.</title>
        <authorList>
            <person name="Komaki H."/>
            <person name="Tamura T."/>
        </authorList>
    </citation>
    <scope>NUCLEOTIDE SEQUENCE</scope>
    <source>
        <strain evidence="15">NBRC 108782</strain>
    </source>
</reference>
<evidence type="ECO:0000256" key="4">
    <source>
        <dbReference type="ARBA" id="ARBA00022737"/>
    </source>
</evidence>
<accession>A0A919Q9K0</accession>
<dbReference type="FunFam" id="3.30.200.20:FF:000035">
    <property type="entry name" value="Serine/threonine protein kinase Stk1"/>
    <property type="match status" value="1"/>
</dbReference>
<feature type="domain" description="PASTA" evidence="14">
    <location>
        <begin position="444"/>
        <end position="508"/>
    </location>
</feature>
<evidence type="ECO:0000256" key="7">
    <source>
        <dbReference type="ARBA" id="ARBA00022840"/>
    </source>
</evidence>
<dbReference type="PANTHER" id="PTHR43289:SF6">
    <property type="entry name" value="SERINE_THREONINE-PROTEIN KINASE NEKL-3"/>
    <property type="match status" value="1"/>
</dbReference>
<evidence type="ECO:0000256" key="1">
    <source>
        <dbReference type="ARBA" id="ARBA00012513"/>
    </source>
</evidence>
<dbReference type="PROSITE" id="PS00107">
    <property type="entry name" value="PROTEIN_KINASE_ATP"/>
    <property type="match status" value="1"/>
</dbReference>
<dbReference type="CDD" id="cd06577">
    <property type="entry name" value="PASTA_pknB"/>
    <property type="match status" value="3"/>
</dbReference>
<dbReference type="SMART" id="SM00220">
    <property type="entry name" value="S_TKc"/>
    <property type="match status" value="1"/>
</dbReference>
<comment type="catalytic activity">
    <reaction evidence="8">
        <text>L-threonyl-[protein] + ATP = O-phospho-L-threonyl-[protein] + ADP + H(+)</text>
        <dbReference type="Rhea" id="RHEA:46608"/>
        <dbReference type="Rhea" id="RHEA-COMP:11060"/>
        <dbReference type="Rhea" id="RHEA-COMP:11605"/>
        <dbReference type="ChEBI" id="CHEBI:15378"/>
        <dbReference type="ChEBI" id="CHEBI:30013"/>
        <dbReference type="ChEBI" id="CHEBI:30616"/>
        <dbReference type="ChEBI" id="CHEBI:61977"/>
        <dbReference type="ChEBI" id="CHEBI:456216"/>
        <dbReference type="EC" id="2.7.11.1"/>
    </reaction>
</comment>
<feature type="compositionally biased region" description="Polar residues" evidence="11">
    <location>
        <begin position="304"/>
        <end position="317"/>
    </location>
</feature>
<keyword evidence="16" id="KW-1185">Reference proteome</keyword>
<evidence type="ECO:0000256" key="3">
    <source>
        <dbReference type="ARBA" id="ARBA00022679"/>
    </source>
</evidence>
<keyword evidence="2" id="KW-0723">Serine/threonine-protein kinase</keyword>
<evidence type="ECO:0000256" key="9">
    <source>
        <dbReference type="ARBA" id="ARBA00048679"/>
    </source>
</evidence>
<keyword evidence="12" id="KW-0472">Membrane</keyword>
<feature type="domain" description="PASTA" evidence="14">
    <location>
        <begin position="509"/>
        <end position="575"/>
    </location>
</feature>
<evidence type="ECO:0000256" key="10">
    <source>
        <dbReference type="PROSITE-ProRule" id="PRU10141"/>
    </source>
</evidence>
<evidence type="ECO:0000313" key="15">
    <source>
        <dbReference type="EMBL" id="GIH23353.1"/>
    </source>
</evidence>
<evidence type="ECO:0000259" key="13">
    <source>
        <dbReference type="PROSITE" id="PS50011"/>
    </source>
</evidence>
<feature type="domain" description="Protein kinase" evidence="13">
    <location>
        <begin position="11"/>
        <end position="277"/>
    </location>
</feature>
<evidence type="ECO:0000256" key="8">
    <source>
        <dbReference type="ARBA" id="ARBA00047899"/>
    </source>
</evidence>
<organism evidence="15 16">
    <name type="scientific">Acrocarpospora phusangensis</name>
    <dbReference type="NCBI Taxonomy" id="1070424"/>
    <lineage>
        <taxon>Bacteria</taxon>
        <taxon>Bacillati</taxon>
        <taxon>Actinomycetota</taxon>
        <taxon>Actinomycetes</taxon>
        <taxon>Streptosporangiales</taxon>
        <taxon>Streptosporangiaceae</taxon>
        <taxon>Acrocarpospora</taxon>
    </lineage>
</organism>
<dbReference type="PROSITE" id="PS51178">
    <property type="entry name" value="PASTA"/>
    <property type="match status" value="3"/>
</dbReference>
<dbReference type="CDD" id="cd14014">
    <property type="entry name" value="STKc_PknB_like"/>
    <property type="match status" value="1"/>
</dbReference>
<dbReference type="Pfam" id="PF03793">
    <property type="entry name" value="PASTA"/>
    <property type="match status" value="3"/>
</dbReference>
<evidence type="ECO:0000256" key="12">
    <source>
        <dbReference type="SAM" id="Phobius"/>
    </source>
</evidence>
<keyword evidence="5 10" id="KW-0547">Nucleotide-binding</keyword>